<dbReference type="EMBL" id="GGFL01007483">
    <property type="protein sequence ID" value="MBW71661.1"/>
    <property type="molecule type" value="Transcribed_RNA"/>
</dbReference>
<organism evidence="1">
    <name type="scientific">Anopheles darlingi</name>
    <name type="common">Mosquito</name>
    <dbReference type="NCBI Taxonomy" id="43151"/>
    <lineage>
        <taxon>Eukaryota</taxon>
        <taxon>Metazoa</taxon>
        <taxon>Ecdysozoa</taxon>
        <taxon>Arthropoda</taxon>
        <taxon>Hexapoda</taxon>
        <taxon>Insecta</taxon>
        <taxon>Pterygota</taxon>
        <taxon>Neoptera</taxon>
        <taxon>Endopterygota</taxon>
        <taxon>Diptera</taxon>
        <taxon>Nematocera</taxon>
        <taxon>Culicoidea</taxon>
        <taxon>Culicidae</taxon>
        <taxon>Anophelinae</taxon>
        <taxon>Anopheles</taxon>
    </lineage>
</organism>
<evidence type="ECO:0000313" key="1">
    <source>
        <dbReference type="EMBL" id="MBW71661.1"/>
    </source>
</evidence>
<proteinExistence type="predicted"/>
<dbReference type="AlphaFoldDB" id="A0A2M4D2D2"/>
<protein>
    <submittedName>
        <fullName evidence="1">Putative secreted protein</fullName>
    </submittedName>
</protein>
<sequence length="77" mass="7842">MAPPTVVACGELWVTIVAADVLVPFISSPVPAFATGVLVTGVDVTKPLVVGVVTGVDTTVGTFRLFDSDAVNRSQAV</sequence>
<accession>A0A2M4D2D2</accession>
<reference evidence="1" key="1">
    <citation type="submission" date="2018-01" db="EMBL/GenBank/DDBJ databases">
        <title>An insight into the sialome of Amazonian anophelines.</title>
        <authorList>
            <person name="Ribeiro J.M."/>
            <person name="Scarpassa V."/>
            <person name="Calvo E."/>
        </authorList>
    </citation>
    <scope>NUCLEOTIDE SEQUENCE</scope>
</reference>
<name>A0A2M4D2D2_ANODA</name>